<gene>
    <name evidence="3" type="primary">LOC106178239</name>
</gene>
<feature type="signal peptide" evidence="1">
    <location>
        <begin position="1"/>
        <end position="36"/>
    </location>
</feature>
<dbReference type="InParanoid" id="A0A1S3K2E2"/>
<dbReference type="KEGG" id="lak:106178239"/>
<dbReference type="Proteomes" id="UP000085678">
    <property type="component" value="Unplaced"/>
</dbReference>
<dbReference type="RefSeq" id="XP_013416805.1">
    <property type="nucleotide sequence ID" value="XM_013561351.1"/>
</dbReference>
<dbReference type="AlphaFoldDB" id="A0A1S3K2E2"/>
<protein>
    <submittedName>
        <fullName evidence="3">Uncharacterized protein LOC106178239</fullName>
    </submittedName>
</protein>
<dbReference type="OrthoDB" id="6435808at2759"/>
<keyword evidence="1" id="KW-0732">Signal</keyword>
<evidence type="ECO:0000313" key="2">
    <source>
        <dbReference type="Proteomes" id="UP000085678"/>
    </source>
</evidence>
<evidence type="ECO:0000313" key="3">
    <source>
        <dbReference type="RefSeq" id="XP_013416805.1"/>
    </source>
</evidence>
<dbReference type="GeneID" id="106178239"/>
<sequence length="161" mass="17891">MFTVHNTFSNHNRHSKHTSSMKTLVVFLALLGLTLSALVLPTKRECTSSDDCDDGQCCAEEPNPFIASKRAVLLPDKSNPMTWQPKKYCYSYIKENAWCGGIWRGCGCSQGLKCLNVMKPPEILIPDPPEILIPDPPVPTDLVAPSKRGLAFGDWRCVKEN</sequence>
<name>A0A1S3K2E2_LINAN</name>
<organism evidence="2 3">
    <name type="scientific">Lingula anatina</name>
    <name type="common">Brachiopod</name>
    <name type="synonym">Lingula unguis</name>
    <dbReference type="NCBI Taxonomy" id="7574"/>
    <lineage>
        <taxon>Eukaryota</taxon>
        <taxon>Metazoa</taxon>
        <taxon>Spiralia</taxon>
        <taxon>Lophotrochozoa</taxon>
        <taxon>Brachiopoda</taxon>
        <taxon>Linguliformea</taxon>
        <taxon>Lingulata</taxon>
        <taxon>Lingulida</taxon>
        <taxon>Linguloidea</taxon>
        <taxon>Lingulidae</taxon>
        <taxon>Lingula</taxon>
    </lineage>
</organism>
<feature type="chain" id="PRO_5010197151" evidence="1">
    <location>
        <begin position="37"/>
        <end position="161"/>
    </location>
</feature>
<proteinExistence type="predicted"/>
<reference evidence="3" key="1">
    <citation type="submission" date="2025-08" db="UniProtKB">
        <authorList>
            <consortium name="RefSeq"/>
        </authorList>
    </citation>
    <scope>IDENTIFICATION</scope>
    <source>
        <tissue evidence="3">Gonads</tissue>
    </source>
</reference>
<evidence type="ECO:0000256" key="1">
    <source>
        <dbReference type="SAM" id="SignalP"/>
    </source>
</evidence>
<accession>A0A1S3K2E2</accession>
<keyword evidence="2" id="KW-1185">Reference proteome</keyword>